<dbReference type="CDD" id="cd00801">
    <property type="entry name" value="INT_P4_C"/>
    <property type="match status" value="1"/>
</dbReference>
<evidence type="ECO:0000256" key="4">
    <source>
        <dbReference type="ARBA" id="ARBA00023172"/>
    </source>
</evidence>
<name>I2PZX6_9BACT</name>
<dbReference type="Pfam" id="PF00589">
    <property type="entry name" value="Phage_integrase"/>
    <property type="match status" value="1"/>
</dbReference>
<dbReference type="Pfam" id="PF22022">
    <property type="entry name" value="Phage_int_M"/>
    <property type="match status" value="1"/>
</dbReference>
<dbReference type="HOGENOM" id="CLU_027562_0_0_7"/>
<dbReference type="InterPro" id="IPR002104">
    <property type="entry name" value="Integrase_catalytic"/>
</dbReference>
<organism evidence="6">
    <name type="scientific">Desulfovibrio sp. U5L</name>
    <dbReference type="NCBI Taxonomy" id="596152"/>
    <lineage>
        <taxon>Bacteria</taxon>
        <taxon>Pseudomonadati</taxon>
        <taxon>Thermodesulfobacteriota</taxon>
        <taxon>Desulfovibrionia</taxon>
        <taxon>Desulfovibrionales</taxon>
        <taxon>Desulfovibrionaceae</taxon>
        <taxon>Desulfovibrio</taxon>
    </lineage>
</organism>
<dbReference type="AlphaFoldDB" id="I2PZX6"/>
<keyword evidence="2" id="KW-0229">DNA integration</keyword>
<dbReference type="PANTHER" id="PTHR30629:SF2">
    <property type="entry name" value="PROPHAGE INTEGRASE INTS-RELATED"/>
    <property type="match status" value="1"/>
</dbReference>
<accession>I2PZX6</accession>
<dbReference type="Gene3D" id="1.10.150.130">
    <property type="match status" value="1"/>
</dbReference>
<dbReference type="InterPro" id="IPR011010">
    <property type="entry name" value="DNA_brk_join_enz"/>
</dbReference>
<evidence type="ECO:0000256" key="1">
    <source>
        <dbReference type="ARBA" id="ARBA00008857"/>
    </source>
</evidence>
<keyword evidence="3" id="KW-0238">DNA-binding</keyword>
<dbReference type="GO" id="GO:0006310">
    <property type="term" value="P:DNA recombination"/>
    <property type="evidence" value="ECO:0007669"/>
    <property type="project" value="UniProtKB-KW"/>
</dbReference>
<sequence length="412" mass="46089">MALTDVAVRNAKPGPKTIRLKDERGLHLEISPKGGKWWRLRYWISGKERLISLGTYPEISLKDARERRDEARKLIANGIDPSQARKDGKAAAEAQVAEDANTFEVVARDWHAKQVKAWSEGHAAKVLGRMEQHLFPAFGNVPISTLRAPAILPTLRDIEDKGNHETAKRLRQYCEAVFAFAISTGRAERNVGADLRGALAPCRVKNRPAIIDPKGVAELLRAIDGYQGSPITLAALRLAPLVFVRPGELRQAEWSEIDLDAADGPRWSIPAEKMKMRRDHIVPLSKQAVEIITDLHALTGHDRFLFPCNRTNGRCMSNMTLNAALRRLGYEQGEHCAHGFRAMASTLLNELGWNGDLIERQLAHAERNSIRAAYNRAEYLPERRKMMQAYANYLEKLKAGAKVTPLHVISSD</sequence>
<evidence type="ECO:0000256" key="3">
    <source>
        <dbReference type="ARBA" id="ARBA00023125"/>
    </source>
</evidence>
<proteinExistence type="inferred from homology"/>
<feature type="domain" description="Tyr recombinase" evidence="5">
    <location>
        <begin position="206"/>
        <end position="388"/>
    </location>
</feature>
<dbReference type="eggNOG" id="COG0582">
    <property type="taxonomic scope" value="Bacteria"/>
</dbReference>
<dbReference type="InterPro" id="IPR038488">
    <property type="entry name" value="Integrase_DNA-bd_sf"/>
</dbReference>
<comment type="similarity">
    <text evidence="1">Belongs to the 'phage' integrase family.</text>
</comment>
<dbReference type="EMBL" id="JH600068">
    <property type="protein sequence ID" value="EIG53082.1"/>
    <property type="molecule type" value="Genomic_DNA"/>
</dbReference>
<reference evidence="6" key="1">
    <citation type="submission" date="2011-11" db="EMBL/GenBank/DDBJ databases">
        <title>Improved High-Quality Draft sequence of Desulfovibrio sp. U5L.</title>
        <authorList>
            <consortium name="US DOE Joint Genome Institute"/>
            <person name="Lucas S."/>
            <person name="Han J."/>
            <person name="Lapidus A."/>
            <person name="Cheng J.-F."/>
            <person name="Goodwin L."/>
            <person name="Pitluck S."/>
            <person name="Peters L."/>
            <person name="Ovchinnikova G."/>
            <person name="Held B."/>
            <person name="Detter J.C."/>
            <person name="Han C."/>
            <person name="Tapia R."/>
            <person name="Land M."/>
            <person name="Hauser L."/>
            <person name="Kyrpides N."/>
            <person name="Ivanova N."/>
            <person name="Pagani I."/>
            <person name="Gabster J."/>
            <person name="Walker C."/>
            <person name="Stolyar S."/>
            <person name="Stahl D."/>
            <person name="Arkin A."/>
            <person name="Dehal P."/>
            <person name="Hazen T."/>
            <person name="Woyke T."/>
        </authorList>
    </citation>
    <scope>NUCLEOTIDE SEQUENCE [LARGE SCALE GENOMIC DNA]</scope>
    <source>
        <strain evidence="6">U5L</strain>
    </source>
</reference>
<dbReference type="GO" id="GO:0003677">
    <property type="term" value="F:DNA binding"/>
    <property type="evidence" value="ECO:0007669"/>
    <property type="project" value="UniProtKB-KW"/>
</dbReference>
<dbReference type="InterPro" id="IPR013762">
    <property type="entry name" value="Integrase-like_cat_sf"/>
</dbReference>
<keyword evidence="4" id="KW-0233">DNA recombination</keyword>
<gene>
    <name evidence="6" type="ORF">DesU5LDRAFT_1391</name>
</gene>
<evidence type="ECO:0000256" key="2">
    <source>
        <dbReference type="ARBA" id="ARBA00022908"/>
    </source>
</evidence>
<dbReference type="PROSITE" id="PS51898">
    <property type="entry name" value="TYR_RECOMBINASE"/>
    <property type="match status" value="1"/>
</dbReference>
<evidence type="ECO:0000313" key="6">
    <source>
        <dbReference type="EMBL" id="EIG53082.1"/>
    </source>
</evidence>
<dbReference type="STRING" id="596152.DesU5LDRAFT_1391"/>
<dbReference type="Gene3D" id="1.10.443.10">
    <property type="entry name" value="Intergrase catalytic core"/>
    <property type="match status" value="1"/>
</dbReference>
<protein>
    <submittedName>
        <fullName evidence="6">Integrase</fullName>
    </submittedName>
</protein>
<dbReference type="OrthoDB" id="9775880at2"/>
<evidence type="ECO:0000259" key="5">
    <source>
        <dbReference type="PROSITE" id="PS51898"/>
    </source>
</evidence>
<dbReference type="InterPro" id="IPR025166">
    <property type="entry name" value="Integrase_DNA_bind_dom"/>
</dbReference>
<dbReference type="InterPro" id="IPR050808">
    <property type="entry name" value="Phage_Integrase"/>
</dbReference>
<dbReference type="Pfam" id="PF13356">
    <property type="entry name" value="Arm-DNA-bind_3"/>
    <property type="match status" value="1"/>
</dbReference>
<dbReference type="SUPFAM" id="SSF56349">
    <property type="entry name" value="DNA breaking-rejoining enzymes"/>
    <property type="match status" value="1"/>
</dbReference>
<dbReference type="InterPro" id="IPR053876">
    <property type="entry name" value="Phage_int_M"/>
</dbReference>
<dbReference type="InterPro" id="IPR010998">
    <property type="entry name" value="Integrase_recombinase_N"/>
</dbReference>
<dbReference type="Gene3D" id="3.30.160.390">
    <property type="entry name" value="Integrase, DNA-binding domain"/>
    <property type="match status" value="1"/>
</dbReference>
<dbReference type="PANTHER" id="PTHR30629">
    <property type="entry name" value="PROPHAGE INTEGRASE"/>
    <property type="match status" value="1"/>
</dbReference>
<dbReference type="GO" id="GO:0015074">
    <property type="term" value="P:DNA integration"/>
    <property type="evidence" value="ECO:0007669"/>
    <property type="project" value="UniProtKB-KW"/>
</dbReference>